<protein>
    <recommendedName>
        <fullName evidence="3">GxxExxY protein</fullName>
    </recommendedName>
</protein>
<dbReference type="EMBL" id="AP024702">
    <property type="protein sequence ID" value="BCX49634.1"/>
    <property type="molecule type" value="Genomic_DNA"/>
</dbReference>
<gene>
    <name evidence="1" type="ORF">HAHE_35420</name>
</gene>
<evidence type="ECO:0000313" key="1">
    <source>
        <dbReference type="EMBL" id="BCX49634.1"/>
    </source>
</evidence>
<evidence type="ECO:0000313" key="2">
    <source>
        <dbReference type="Proteomes" id="UP001374893"/>
    </source>
</evidence>
<dbReference type="InterPro" id="IPR026350">
    <property type="entry name" value="GxxExxY"/>
</dbReference>
<reference evidence="1 2" key="1">
    <citation type="submission" date="2021-06" db="EMBL/GenBank/DDBJ databases">
        <title>Complete genome of Haloferula helveola possessing various polysaccharide degrading enzymes.</title>
        <authorList>
            <person name="Takami H."/>
            <person name="Huang C."/>
            <person name="Hamasaki K."/>
        </authorList>
    </citation>
    <scope>NUCLEOTIDE SEQUENCE [LARGE SCALE GENOMIC DNA]</scope>
    <source>
        <strain evidence="1 2">CN-1</strain>
    </source>
</reference>
<dbReference type="Pfam" id="PF13366">
    <property type="entry name" value="PDDEXK_3"/>
    <property type="match status" value="1"/>
</dbReference>
<dbReference type="NCBIfam" id="TIGR04256">
    <property type="entry name" value="GxxExxY"/>
    <property type="match status" value="1"/>
</dbReference>
<dbReference type="Proteomes" id="UP001374893">
    <property type="component" value="Chromosome"/>
</dbReference>
<keyword evidence="2" id="KW-1185">Reference proteome</keyword>
<organism evidence="1 2">
    <name type="scientific">Haloferula helveola</name>
    <dbReference type="NCBI Taxonomy" id="490095"/>
    <lineage>
        <taxon>Bacteria</taxon>
        <taxon>Pseudomonadati</taxon>
        <taxon>Verrucomicrobiota</taxon>
        <taxon>Verrucomicrobiia</taxon>
        <taxon>Verrucomicrobiales</taxon>
        <taxon>Verrucomicrobiaceae</taxon>
        <taxon>Haloferula</taxon>
    </lineage>
</organism>
<dbReference type="RefSeq" id="WP_338686319.1">
    <property type="nucleotide sequence ID" value="NZ_AP024702.1"/>
</dbReference>
<name>A0ABM7RD96_9BACT</name>
<sequence>MHPRFQRADELSRIAIGAAIEVHKHKGPGLIESIYERCLMHELKLRGIEVRQQVQVRVEYKDLVFEEALRLDLLIEDSLILELKAVEKVAPIHKAQLLSYMKLVDAPVGLLINFHSLRLVDGVSRMILHGADQHIT</sequence>
<evidence type="ECO:0008006" key="3">
    <source>
        <dbReference type="Google" id="ProtNLM"/>
    </source>
</evidence>
<proteinExistence type="predicted"/>
<accession>A0ABM7RD96</accession>